<dbReference type="Proteomes" id="UP001560685">
    <property type="component" value="Unassembled WGS sequence"/>
</dbReference>
<dbReference type="RefSeq" id="WP_369311683.1">
    <property type="nucleotide sequence ID" value="NZ_JBEHZE010000001.1"/>
</dbReference>
<sequence>MNQETMWIQAALDEDPTKSKTGLAHALNVDKSAISRLLRGERRLKFDEAQKAATYLGIDPSGAKTGFQEPDAEFQTEARQVPFYRVAEKKSGIWTLDRSVVIEQRRGPSEFTTAEGVFGLYIPNSDMQPRFRIGETAWINPNRPAAINEDALIMPAQTSNPIVEVFLCCLATSDEEAIIGEQYGSGQEHHFNRAEWQAVHVLGRN</sequence>
<keyword evidence="3" id="KW-1185">Reference proteome</keyword>
<reference evidence="2 3" key="1">
    <citation type="submission" date="2024-05" db="EMBL/GenBank/DDBJ databases">
        <title>Three bacterial strains, DH-69, EH-24, and ECK-19 isolated from coastal sediments.</title>
        <authorList>
            <person name="Ye Y.-Q."/>
            <person name="Du Z.-J."/>
        </authorList>
    </citation>
    <scope>NUCLEOTIDE SEQUENCE [LARGE SCALE GENOMIC DNA]</scope>
    <source>
        <strain evidence="2 3">ECK-19</strain>
    </source>
</reference>
<dbReference type="Gene3D" id="1.10.260.40">
    <property type="entry name" value="lambda repressor-like DNA-binding domains"/>
    <property type="match status" value="1"/>
</dbReference>
<dbReference type="EMBL" id="JBEHZE010000001">
    <property type="protein sequence ID" value="MEX6632018.1"/>
    <property type="molecule type" value="Genomic_DNA"/>
</dbReference>
<comment type="caution">
    <text evidence="2">The sequence shown here is derived from an EMBL/GenBank/DDBJ whole genome shotgun (WGS) entry which is preliminary data.</text>
</comment>
<dbReference type="SUPFAM" id="SSF47413">
    <property type="entry name" value="lambda repressor-like DNA-binding domains"/>
    <property type="match status" value="1"/>
</dbReference>
<feature type="domain" description="HTH cro/C1-type" evidence="1">
    <location>
        <begin position="23"/>
        <end position="63"/>
    </location>
</feature>
<dbReference type="Pfam" id="PF01381">
    <property type="entry name" value="HTH_3"/>
    <property type="match status" value="1"/>
</dbReference>
<accession>A0ABV3Z0H6</accession>
<dbReference type="CDD" id="cd00093">
    <property type="entry name" value="HTH_XRE"/>
    <property type="match status" value="1"/>
</dbReference>
<protein>
    <submittedName>
        <fullName evidence="2">Helix-turn-helix transcriptional regulator</fullName>
    </submittedName>
</protein>
<dbReference type="SMART" id="SM00530">
    <property type="entry name" value="HTH_XRE"/>
    <property type="match status" value="1"/>
</dbReference>
<dbReference type="InterPro" id="IPR010982">
    <property type="entry name" value="Lambda_DNA-bd_dom_sf"/>
</dbReference>
<dbReference type="InterPro" id="IPR001387">
    <property type="entry name" value="Cro/C1-type_HTH"/>
</dbReference>
<evidence type="ECO:0000313" key="3">
    <source>
        <dbReference type="Proteomes" id="UP001560685"/>
    </source>
</evidence>
<organism evidence="2 3">
    <name type="scientific">Hyphococcus lacteus</name>
    <dbReference type="NCBI Taxonomy" id="3143536"/>
    <lineage>
        <taxon>Bacteria</taxon>
        <taxon>Pseudomonadati</taxon>
        <taxon>Pseudomonadota</taxon>
        <taxon>Alphaproteobacteria</taxon>
        <taxon>Parvularculales</taxon>
        <taxon>Parvularculaceae</taxon>
        <taxon>Hyphococcus</taxon>
    </lineage>
</organism>
<gene>
    <name evidence="2" type="ORF">ABFZ84_00505</name>
</gene>
<dbReference type="PROSITE" id="PS50943">
    <property type="entry name" value="HTH_CROC1"/>
    <property type="match status" value="1"/>
</dbReference>
<proteinExistence type="predicted"/>
<evidence type="ECO:0000313" key="2">
    <source>
        <dbReference type="EMBL" id="MEX6632018.1"/>
    </source>
</evidence>
<name>A0ABV3Z0H6_9PROT</name>
<evidence type="ECO:0000259" key="1">
    <source>
        <dbReference type="PROSITE" id="PS50943"/>
    </source>
</evidence>